<dbReference type="SUPFAM" id="SSF46785">
    <property type="entry name" value="Winged helix' DNA-binding domain"/>
    <property type="match status" value="1"/>
</dbReference>
<dbReference type="PROSITE" id="PS50949">
    <property type="entry name" value="HTH_GNTR"/>
    <property type="match status" value="1"/>
</dbReference>
<evidence type="ECO:0000313" key="6">
    <source>
        <dbReference type="Proteomes" id="UP000036756"/>
    </source>
</evidence>
<keyword evidence="1" id="KW-0805">Transcription regulation</keyword>
<organism evidence="5 6">
    <name type="scientific">Clostridium cylindrosporum DSM 605</name>
    <dbReference type="NCBI Taxonomy" id="1121307"/>
    <lineage>
        <taxon>Bacteria</taxon>
        <taxon>Bacillati</taxon>
        <taxon>Bacillota</taxon>
        <taxon>Clostridia</taxon>
        <taxon>Eubacteriales</taxon>
        <taxon>Clostridiaceae</taxon>
        <taxon>Clostridium</taxon>
    </lineage>
</organism>
<evidence type="ECO:0000313" key="5">
    <source>
        <dbReference type="EMBL" id="KMT22406.1"/>
    </source>
</evidence>
<dbReference type="GO" id="GO:0003677">
    <property type="term" value="F:DNA binding"/>
    <property type="evidence" value="ECO:0007669"/>
    <property type="project" value="UniProtKB-KW"/>
</dbReference>
<protein>
    <submittedName>
        <fullName evidence="5">Transcriptional regulator, GntR family</fullName>
    </submittedName>
</protein>
<comment type="caution">
    <text evidence="5">The sequence shown here is derived from an EMBL/GenBank/DDBJ whole genome shotgun (WGS) entry which is preliminary data.</text>
</comment>
<proteinExistence type="predicted"/>
<evidence type="ECO:0000256" key="2">
    <source>
        <dbReference type="ARBA" id="ARBA00023125"/>
    </source>
</evidence>
<dbReference type="InterPro" id="IPR036390">
    <property type="entry name" value="WH_DNA-bd_sf"/>
</dbReference>
<accession>A0A0J8G3X4</accession>
<dbReference type="InterPro" id="IPR000524">
    <property type="entry name" value="Tscrpt_reg_HTH_GntR"/>
</dbReference>
<dbReference type="SMART" id="SM00345">
    <property type="entry name" value="HTH_GNTR"/>
    <property type="match status" value="1"/>
</dbReference>
<sequence length="132" mass="14962">MIKIDPRSSMPIYEQIVANIKEAILKGIISPTDKLPSIREMASMLVTNPNTVSKAYSELERQGVIETLRGRGTFVCENFRPKLEEERMETLINTLKQVVLEARYLNLTDEKLCNIIKGMYGNLEGGEKSDKN</sequence>
<dbReference type="CDD" id="cd07377">
    <property type="entry name" value="WHTH_GntR"/>
    <property type="match status" value="1"/>
</dbReference>
<dbReference type="Gene3D" id="1.10.10.10">
    <property type="entry name" value="Winged helix-like DNA-binding domain superfamily/Winged helix DNA-binding domain"/>
    <property type="match status" value="1"/>
</dbReference>
<keyword evidence="3" id="KW-0804">Transcription</keyword>
<reference evidence="5 6" key="1">
    <citation type="submission" date="2015-06" db="EMBL/GenBank/DDBJ databases">
        <title>Draft genome sequence of the purine-degrading Clostridium cylindrosporum HC-1 (DSM 605).</title>
        <authorList>
            <person name="Poehlein A."/>
            <person name="Schiel-Bengelsdorf B."/>
            <person name="Bengelsdorf F."/>
            <person name="Daniel R."/>
            <person name="Duerre P."/>
        </authorList>
    </citation>
    <scope>NUCLEOTIDE SEQUENCE [LARGE SCALE GENOMIC DNA]</scope>
    <source>
        <strain evidence="5 6">DSM 605</strain>
    </source>
</reference>
<feature type="domain" description="HTH gntR-type" evidence="4">
    <location>
        <begin position="10"/>
        <end position="78"/>
    </location>
</feature>
<name>A0A0J8G3X4_CLOCY</name>
<dbReference type="Pfam" id="PF00392">
    <property type="entry name" value="GntR"/>
    <property type="match status" value="1"/>
</dbReference>
<evidence type="ECO:0000256" key="3">
    <source>
        <dbReference type="ARBA" id="ARBA00023163"/>
    </source>
</evidence>
<dbReference type="AlphaFoldDB" id="A0A0J8G3X4"/>
<evidence type="ECO:0000256" key="1">
    <source>
        <dbReference type="ARBA" id="ARBA00023015"/>
    </source>
</evidence>
<dbReference type="PANTHER" id="PTHR38445">
    <property type="entry name" value="HTH-TYPE TRANSCRIPTIONAL REPRESSOR YTRA"/>
    <property type="match status" value="1"/>
</dbReference>
<dbReference type="OrthoDB" id="9801546at2"/>
<dbReference type="PATRIC" id="fig|1121307.3.peg.283"/>
<dbReference type="STRING" id="1121307.CLCY_14c00040"/>
<dbReference type="GO" id="GO:0003700">
    <property type="term" value="F:DNA-binding transcription factor activity"/>
    <property type="evidence" value="ECO:0007669"/>
    <property type="project" value="InterPro"/>
</dbReference>
<gene>
    <name evidence="5" type="ORF">CLCY_14c00040</name>
</gene>
<dbReference type="InterPro" id="IPR036388">
    <property type="entry name" value="WH-like_DNA-bd_sf"/>
</dbReference>
<keyword evidence="2" id="KW-0238">DNA-binding</keyword>
<dbReference type="EMBL" id="LFVU01000009">
    <property type="protein sequence ID" value="KMT22406.1"/>
    <property type="molecule type" value="Genomic_DNA"/>
</dbReference>
<dbReference type="Proteomes" id="UP000036756">
    <property type="component" value="Unassembled WGS sequence"/>
</dbReference>
<dbReference type="RefSeq" id="WP_048570031.1">
    <property type="nucleotide sequence ID" value="NZ_LFVU01000009.1"/>
</dbReference>
<evidence type="ECO:0000259" key="4">
    <source>
        <dbReference type="PROSITE" id="PS50949"/>
    </source>
</evidence>
<dbReference type="PANTHER" id="PTHR38445:SF9">
    <property type="entry name" value="HTH-TYPE TRANSCRIPTIONAL REPRESSOR YTRA"/>
    <property type="match status" value="1"/>
</dbReference>
<keyword evidence="6" id="KW-1185">Reference proteome</keyword>